<keyword evidence="3" id="KW-0964">Secreted</keyword>
<keyword evidence="8" id="KW-1185">Reference proteome</keyword>
<dbReference type="Proteomes" id="UP000298138">
    <property type="component" value="Unassembled WGS sequence"/>
</dbReference>
<feature type="signal peptide" evidence="6">
    <location>
        <begin position="1"/>
        <end position="17"/>
    </location>
</feature>
<sequence length="226" mass="24800">MRPHHLVPLAFLPLTLSTPHTPVPIEIHIMSQCPDALSCWHTLISPALSRLPPTHYTFRLSFIGRSLPDGSLLCPHGATECLGDMLHLCAVELSSPPSPPPVVEYSTFTGCLLENYRSVGERQVVEGCVDENNKTRRGNATWGFEELNECVSDYAGDEGGPKLLRRSFDRSREAGVNRSCTVRIGGEVWCVRDGGEWVECPSEGSVQALVGEVERLWHGEPGVGEL</sequence>
<organism evidence="7 8">
    <name type="scientific">Ascodesmis nigricans</name>
    <dbReference type="NCBI Taxonomy" id="341454"/>
    <lineage>
        <taxon>Eukaryota</taxon>
        <taxon>Fungi</taxon>
        <taxon>Dikarya</taxon>
        <taxon>Ascomycota</taxon>
        <taxon>Pezizomycotina</taxon>
        <taxon>Pezizomycetes</taxon>
        <taxon>Pezizales</taxon>
        <taxon>Ascodesmidaceae</taxon>
        <taxon>Ascodesmis</taxon>
    </lineage>
</organism>
<dbReference type="Pfam" id="PF03227">
    <property type="entry name" value="GILT"/>
    <property type="match status" value="1"/>
</dbReference>
<accession>A0A4S2MS45</accession>
<name>A0A4S2MS45_9PEZI</name>
<proteinExistence type="inferred from homology"/>
<dbReference type="AlphaFoldDB" id="A0A4S2MS45"/>
<evidence type="ECO:0000256" key="5">
    <source>
        <dbReference type="ARBA" id="ARBA00023180"/>
    </source>
</evidence>
<dbReference type="PANTHER" id="PTHR13234:SF8">
    <property type="entry name" value="GAMMA-INTERFERON-INDUCIBLE LYSOSOMAL THIOL REDUCTASE"/>
    <property type="match status" value="1"/>
</dbReference>
<dbReference type="EMBL" id="ML220133">
    <property type="protein sequence ID" value="TGZ79239.1"/>
    <property type="molecule type" value="Genomic_DNA"/>
</dbReference>
<reference evidence="7 8" key="1">
    <citation type="submission" date="2019-04" db="EMBL/GenBank/DDBJ databases">
        <title>Comparative genomics and transcriptomics to analyze fruiting body development in filamentous ascomycetes.</title>
        <authorList>
            <consortium name="DOE Joint Genome Institute"/>
            <person name="Lutkenhaus R."/>
            <person name="Traeger S."/>
            <person name="Breuer J."/>
            <person name="Kuo A."/>
            <person name="Lipzen A."/>
            <person name="Pangilinan J."/>
            <person name="Dilworth D."/>
            <person name="Sandor L."/>
            <person name="Poggeler S."/>
            <person name="Barry K."/>
            <person name="Grigoriev I.V."/>
            <person name="Nowrousian M."/>
        </authorList>
    </citation>
    <scope>NUCLEOTIDE SEQUENCE [LARGE SCALE GENOMIC DNA]</scope>
    <source>
        <strain evidence="7 8">CBS 389.68</strain>
    </source>
</reference>
<keyword evidence="4 6" id="KW-0732">Signal</keyword>
<dbReference type="GO" id="GO:0016671">
    <property type="term" value="F:oxidoreductase activity, acting on a sulfur group of donors, disulfide as acceptor"/>
    <property type="evidence" value="ECO:0007669"/>
    <property type="project" value="InterPro"/>
</dbReference>
<dbReference type="GO" id="GO:0005576">
    <property type="term" value="C:extracellular region"/>
    <property type="evidence" value="ECO:0007669"/>
    <property type="project" value="UniProtKB-SubCell"/>
</dbReference>
<evidence type="ECO:0000313" key="8">
    <source>
        <dbReference type="Proteomes" id="UP000298138"/>
    </source>
</evidence>
<evidence type="ECO:0000313" key="7">
    <source>
        <dbReference type="EMBL" id="TGZ79239.1"/>
    </source>
</evidence>
<feature type="chain" id="PRO_5021028634" description="Gamma interferon inducible lysosomal thiol reductase" evidence="6">
    <location>
        <begin position="18"/>
        <end position="226"/>
    </location>
</feature>
<dbReference type="OrthoDB" id="958254at2759"/>
<evidence type="ECO:0000256" key="2">
    <source>
        <dbReference type="ARBA" id="ARBA00005679"/>
    </source>
</evidence>
<evidence type="ECO:0000256" key="1">
    <source>
        <dbReference type="ARBA" id="ARBA00004613"/>
    </source>
</evidence>
<evidence type="ECO:0000256" key="4">
    <source>
        <dbReference type="ARBA" id="ARBA00022729"/>
    </source>
</evidence>
<dbReference type="InParanoid" id="A0A4S2MS45"/>
<evidence type="ECO:0008006" key="9">
    <source>
        <dbReference type="Google" id="ProtNLM"/>
    </source>
</evidence>
<evidence type="ECO:0000256" key="3">
    <source>
        <dbReference type="ARBA" id="ARBA00022525"/>
    </source>
</evidence>
<keyword evidence="5" id="KW-0325">Glycoprotein</keyword>
<comment type="similarity">
    <text evidence="2">Belongs to the GILT family.</text>
</comment>
<dbReference type="InterPro" id="IPR004911">
    <property type="entry name" value="Interferon-induced_GILT"/>
</dbReference>
<gene>
    <name evidence="7" type="ORF">EX30DRAFT_342535</name>
</gene>
<comment type="subcellular location">
    <subcellularLocation>
        <location evidence="1">Secreted</location>
    </subcellularLocation>
</comment>
<dbReference type="PANTHER" id="PTHR13234">
    <property type="entry name" value="GAMMA-INTERFERON INDUCIBLE LYSOSOMAL THIOL REDUCTASE GILT"/>
    <property type="match status" value="1"/>
</dbReference>
<protein>
    <recommendedName>
        <fullName evidence="9">Gamma interferon inducible lysosomal thiol reductase</fullName>
    </recommendedName>
</protein>
<evidence type="ECO:0000256" key="6">
    <source>
        <dbReference type="SAM" id="SignalP"/>
    </source>
</evidence>
<dbReference type="STRING" id="341454.A0A4S2MS45"/>